<evidence type="ECO:0000256" key="3">
    <source>
        <dbReference type="ARBA" id="ARBA00022692"/>
    </source>
</evidence>
<feature type="transmembrane region" description="Helical" evidence="6">
    <location>
        <begin position="144"/>
        <end position="166"/>
    </location>
</feature>
<feature type="transmembrane region" description="Helical" evidence="6">
    <location>
        <begin position="111"/>
        <end position="132"/>
    </location>
</feature>
<evidence type="ECO:0000259" key="7">
    <source>
        <dbReference type="PROSITE" id="PS50850"/>
    </source>
</evidence>
<dbReference type="EMBL" id="JBGEHV010000019">
    <property type="protein sequence ID" value="MEY8040273.1"/>
    <property type="molecule type" value="Genomic_DNA"/>
</dbReference>
<evidence type="ECO:0000256" key="1">
    <source>
        <dbReference type="ARBA" id="ARBA00004651"/>
    </source>
</evidence>
<dbReference type="InterPro" id="IPR036259">
    <property type="entry name" value="MFS_trans_sf"/>
</dbReference>
<feature type="transmembrane region" description="Helical" evidence="6">
    <location>
        <begin position="86"/>
        <end position="105"/>
    </location>
</feature>
<evidence type="ECO:0000313" key="9">
    <source>
        <dbReference type="Proteomes" id="UP001564626"/>
    </source>
</evidence>
<evidence type="ECO:0000256" key="2">
    <source>
        <dbReference type="ARBA" id="ARBA00022475"/>
    </source>
</evidence>
<keyword evidence="9" id="KW-1185">Reference proteome</keyword>
<keyword evidence="4 6" id="KW-1133">Transmembrane helix</keyword>
<feature type="transmembrane region" description="Helical" evidence="6">
    <location>
        <begin position="21"/>
        <end position="42"/>
    </location>
</feature>
<feature type="transmembrane region" description="Helical" evidence="6">
    <location>
        <begin position="302"/>
        <end position="322"/>
    </location>
</feature>
<keyword evidence="2" id="KW-1003">Cell membrane</keyword>
<feature type="transmembrane region" description="Helical" evidence="6">
    <location>
        <begin position="399"/>
        <end position="417"/>
    </location>
</feature>
<dbReference type="RefSeq" id="WP_345365672.1">
    <property type="nucleotide sequence ID" value="NZ_BAABII010000016.1"/>
</dbReference>
<dbReference type="InterPro" id="IPR050189">
    <property type="entry name" value="MFS_Efflux_Transporters"/>
</dbReference>
<feature type="transmembrane region" description="Helical" evidence="6">
    <location>
        <begin position="264"/>
        <end position="290"/>
    </location>
</feature>
<comment type="caution">
    <text evidence="8">The sequence shown here is derived from an EMBL/GenBank/DDBJ whole genome shotgun (WGS) entry which is preliminary data.</text>
</comment>
<feature type="transmembrane region" description="Helical" evidence="6">
    <location>
        <begin position="368"/>
        <end position="387"/>
    </location>
</feature>
<dbReference type="Gene3D" id="1.20.1250.20">
    <property type="entry name" value="MFS general substrate transporter like domains"/>
    <property type="match status" value="1"/>
</dbReference>
<feature type="domain" description="Major facilitator superfamily (MFS) profile" evidence="7">
    <location>
        <begin position="20"/>
        <end position="421"/>
    </location>
</feature>
<evidence type="ECO:0000256" key="6">
    <source>
        <dbReference type="SAM" id="Phobius"/>
    </source>
</evidence>
<dbReference type="PANTHER" id="PTHR43124">
    <property type="entry name" value="PURINE EFFLUX PUMP PBUE"/>
    <property type="match status" value="1"/>
</dbReference>
<comment type="subcellular location">
    <subcellularLocation>
        <location evidence="1">Cell membrane</location>
        <topology evidence="1">Multi-pass membrane protein</topology>
    </subcellularLocation>
</comment>
<keyword evidence="3 6" id="KW-0812">Transmembrane</keyword>
<dbReference type="Pfam" id="PF07690">
    <property type="entry name" value="MFS_1"/>
    <property type="match status" value="1"/>
</dbReference>
<feature type="transmembrane region" description="Helical" evidence="6">
    <location>
        <begin position="328"/>
        <end position="347"/>
    </location>
</feature>
<evidence type="ECO:0000256" key="5">
    <source>
        <dbReference type="ARBA" id="ARBA00023136"/>
    </source>
</evidence>
<protein>
    <submittedName>
        <fullName evidence="8">MFS transporter</fullName>
    </submittedName>
</protein>
<dbReference type="PANTHER" id="PTHR43124:SF3">
    <property type="entry name" value="CHLORAMPHENICOL EFFLUX PUMP RV0191"/>
    <property type="match status" value="1"/>
</dbReference>
<sequence length="440" mass="47264">MVLPHRRELAEYPTGSRRLRILAMAVLASLIGSYEGQIAPVVPLLLDDLDMSLVTYGSVSAIALIAGAVAAMAGGRLTDIVGRVRLLVPLLLVTALMCYGMTLVTTPGQLLFARAALSVVDGMVMAASAPLVRDFSPRLGRAQAFAFWTWGPVGANFLAAAIAGATLPLFDGQWRSQFIIMGTVSLIVSLVIACNIADLSPQLRARIQQTEQRAVGQVRADRPPRSRDLFGHPVMWAHVVGISVWLVLYLTLSLFGQTMLAETFGLSAAAASSVMSGFWVLNLGTLIAVGRFSDRLQLRKPFIAIGTVIAVLMTAYFGVLMARDDVGVVHLLVAGALLGAGMGTAYAPWMANFSENTEDLDPRLQGTAWGVFSLLTRVVAVLVLFALPRVVAATDWSTWMLVALLCLVAFLPITLLFRGPWRRTTPPDAVAVPEREGEPR</sequence>
<dbReference type="SUPFAM" id="SSF103473">
    <property type="entry name" value="MFS general substrate transporter"/>
    <property type="match status" value="1"/>
</dbReference>
<name>A0ABV4CGU0_9PSEU</name>
<accession>A0ABV4CGU0</accession>
<proteinExistence type="predicted"/>
<dbReference type="PROSITE" id="PS50850">
    <property type="entry name" value="MFS"/>
    <property type="match status" value="1"/>
</dbReference>
<keyword evidence="5 6" id="KW-0472">Membrane</keyword>
<feature type="transmembrane region" description="Helical" evidence="6">
    <location>
        <begin position="229"/>
        <end position="252"/>
    </location>
</feature>
<evidence type="ECO:0000256" key="4">
    <source>
        <dbReference type="ARBA" id="ARBA00022989"/>
    </source>
</evidence>
<dbReference type="CDD" id="cd06174">
    <property type="entry name" value="MFS"/>
    <property type="match status" value="1"/>
</dbReference>
<feature type="transmembrane region" description="Helical" evidence="6">
    <location>
        <begin position="178"/>
        <end position="197"/>
    </location>
</feature>
<dbReference type="InterPro" id="IPR011701">
    <property type="entry name" value="MFS"/>
</dbReference>
<dbReference type="Proteomes" id="UP001564626">
    <property type="component" value="Unassembled WGS sequence"/>
</dbReference>
<organism evidence="8 9">
    <name type="scientific">Saccharopolyspora cebuensis</name>
    <dbReference type="NCBI Taxonomy" id="418759"/>
    <lineage>
        <taxon>Bacteria</taxon>
        <taxon>Bacillati</taxon>
        <taxon>Actinomycetota</taxon>
        <taxon>Actinomycetes</taxon>
        <taxon>Pseudonocardiales</taxon>
        <taxon>Pseudonocardiaceae</taxon>
        <taxon>Saccharopolyspora</taxon>
    </lineage>
</organism>
<evidence type="ECO:0000313" key="8">
    <source>
        <dbReference type="EMBL" id="MEY8040273.1"/>
    </source>
</evidence>
<dbReference type="InterPro" id="IPR020846">
    <property type="entry name" value="MFS_dom"/>
</dbReference>
<gene>
    <name evidence="8" type="ORF">AB8O55_12785</name>
</gene>
<reference evidence="8 9" key="1">
    <citation type="submission" date="2024-08" db="EMBL/GenBank/DDBJ databases">
        <title>Genome mining of Saccharopolyspora cebuensis PGLac3 from Nigerian medicinal plant.</title>
        <authorList>
            <person name="Ezeobiora C.E."/>
            <person name="Igbokwe N.H."/>
            <person name="Amin D.H."/>
            <person name="Mendie U.E."/>
        </authorList>
    </citation>
    <scope>NUCLEOTIDE SEQUENCE [LARGE SCALE GENOMIC DNA]</scope>
    <source>
        <strain evidence="8 9">PGLac3</strain>
    </source>
</reference>
<feature type="transmembrane region" description="Helical" evidence="6">
    <location>
        <begin position="54"/>
        <end position="74"/>
    </location>
</feature>